<accession>A0AAN9UXP4</accession>
<evidence type="ECO:0000256" key="6">
    <source>
        <dbReference type="SAM" id="Phobius"/>
    </source>
</evidence>
<evidence type="ECO:0000256" key="5">
    <source>
        <dbReference type="ARBA" id="ARBA00038359"/>
    </source>
</evidence>
<keyword evidence="4 6" id="KW-0472">Membrane</keyword>
<dbReference type="EMBL" id="JAKJXP020000002">
    <property type="protein sequence ID" value="KAK7757470.1"/>
    <property type="molecule type" value="Genomic_DNA"/>
</dbReference>
<dbReference type="InterPro" id="IPR049326">
    <property type="entry name" value="Rhodopsin_dom_fungi"/>
</dbReference>
<evidence type="ECO:0000256" key="2">
    <source>
        <dbReference type="ARBA" id="ARBA00022692"/>
    </source>
</evidence>
<evidence type="ECO:0000256" key="4">
    <source>
        <dbReference type="ARBA" id="ARBA00023136"/>
    </source>
</evidence>
<comment type="subcellular location">
    <subcellularLocation>
        <location evidence="1">Membrane</location>
        <topology evidence="1">Multi-pass membrane protein</topology>
    </subcellularLocation>
</comment>
<comment type="similarity">
    <text evidence="5">Belongs to the SAT4 family.</text>
</comment>
<evidence type="ECO:0000256" key="3">
    <source>
        <dbReference type="ARBA" id="ARBA00022989"/>
    </source>
</evidence>
<dbReference type="GO" id="GO:0016020">
    <property type="term" value="C:membrane"/>
    <property type="evidence" value="ECO:0007669"/>
    <property type="project" value="UniProtKB-SubCell"/>
</dbReference>
<feature type="transmembrane region" description="Helical" evidence="6">
    <location>
        <begin position="86"/>
        <end position="105"/>
    </location>
</feature>
<proteinExistence type="inferred from homology"/>
<feature type="transmembrane region" description="Helical" evidence="6">
    <location>
        <begin position="117"/>
        <end position="136"/>
    </location>
</feature>
<protein>
    <recommendedName>
        <fullName evidence="7">Rhodopsin domain-containing protein</fullName>
    </recommendedName>
</protein>
<feature type="domain" description="Rhodopsin" evidence="7">
    <location>
        <begin position="4"/>
        <end position="154"/>
    </location>
</feature>
<dbReference type="PANTHER" id="PTHR33048:SF108">
    <property type="entry name" value="INTEGRAL MEMBRANE PROTEIN"/>
    <property type="match status" value="1"/>
</dbReference>
<dbReference type="Pfam" id="PF20684">
    <property type="entry name" value="Fung_rhodopsin"/>
    <property type="match status" value="1"/>
</dbReference>
<evidence type="ECO:0000313" key="8">
    <source>
        <dbReference type="EMBL" id="KAK7757470.1"/>
    </source>
</evidence>
<dbReference type="Proteomes" id="UP001320420">
    <property type="component" value="Unassembled WGS sequence"/>
</dbReference>
<feature type="transmembrane region" description="Helical" evidence="6">
    <location>
        <begin position="38"/>
        <end position="66"/>
    </location>
</feature>
<keyword evidence="2 6" id="KW-0812">Transmembrane</keyword>
<dbReference type="InterPro" id="IPR052337">
    <property type="entry name" value="SAT4-like"/>
</dbReference>
<dbReference type="PANTHER" id="PTHR33048">
    <property type="entry name" value="PTH11-LIKE INTEGRAL MEMBRANE PROTEIN (AFU_ORTHOLOGUE AFUA_5G11245)"/>
    <property type="match status" value="1"/>
</dbReference>
<comment type="caution">
    <text evidence="8">The sequence shown here is derived from an EMBL/GenBank/DDBJ whole genome shotgun (WGS) entry which is preliminary data.</text>
</comment>
<evidence type="ECO:0000259" key="7">
    <source>
        <dbReference type="Pfam" id="PF20684"/>
    </source>
</evidence>
<gene>
    <name evidence="8" type="ORF">SLS62_000485</name>
</gene>
<keyword evidence="9" id="KW-1185">Reference proteome</keyword>
<sequence>MGTTIFYAPMTMFVKIALLALIARIFGEVHRKTLFGIYFLLGLIVSYYVSGLIVKICICKPITAYWAGAVGKDKCLNQTAIITTDAIISVISDLSILCIPIPLTCSLHISPRKKLRVIGILCAGGMATAFSIYRLGLIVTSGKSTNQTIVFTKVILTG</sequence>
<feature type="transmembrane region" description="Helical" evidence="6">
    <location>
        <begin position="6"/>
        <end position="26"/>
    </location>
</feature>
<dbReference type="AlphaFoldDB" id="A0AAN9UXP4"/>
<reference evidence="8 9" key="1">
    <citation type="submission" date="2024-02" db="EMBL/GenBank/DDBJ databases">
        <title>De novo assembly and annotation of 12 fungi associated with fruit tree decline syndrome in Ontario, Canada.</title>
        <authorList>
            <person name="Sulman M."/>
            <person name="Ellouze W."/>
            <person name="Ilyukhin E."/>
        </authorList>
    </citation>
    <scope>NUCLEOTIDE SEQUENCE [LARGE SCALE GENOMIC DNA]</scope>
    <source>
        <strain evidence="8 9">M11/M66-122</strain>
    </source>
</reference>
<evidence type="ECO:0000256" key="1">
    <source>
        <dbReference type="ARBA" id="ARBA00004141"/>
    </source>
</evidence>
<name>A0AAN9UXP4_9PEZI</name>
<organism evidence="8 9">
    <name type="scientific">Diatrype stigma</name>
    <dbReference type="NCBI Taxonomy" id="117547"/>
    <lineage>
        <taxon>Eukaryota</taxon>
        <taxon>Fungi</taxon>
        <taxon>Dikarya</taxon>
        <taxon>Ascomycota</taxon>
        <taxon>Pezizomycotina</taxon>
        <taxon>Sordariomycetes</taxon>
        <taxon>Xylariomycetidae</taxon>
        <taxon>Xylariales</taxon>
        <taxon>Diatrypaceae</taxon>
        <taxon>Diatrype</taxon>
    </lineage>
</organism>
<keyword evidence="3 6" id="KW-1133">Transmembrane helix</keyword>
<evidence type="ECO:0000313" key="9">
    <source>
        <dbReference type="Proteomes" id="UP001320420"/>
    </source>
</evidence>